<gene>
    <name evidence="2" type="ORF">WMO44_03955</name>
</gene>
<accession>A0ABV1AWP0</accession>
<sequence length="257" mass="28363">MNLKTFGKKVGKGIAKNLPKILVCGSIAGMVTSVIFAVKATPKAMILLDEKKQELGTEKLDVKTIVKTAAPAYIPTAISMVASAGCMIGAMNENDRRNAALAAAYSLSESALKQYQEKVVETIGEEKEKELRQTITLDKMAKQPEETPVIVPAARDASYDQLVECYESFSGRYFKTTVNALDRAMNGLNKQLLSDFRVTQNDLFDYLGLEHTKNGDLLGWDTDSTLTIETFYSSKLDEDSMPCMVLDYSTPPKWLGY</sequence>
<dbReference type="EMBL" id="JBBMEO010000003">
    <property type="protein sequence ID" value="MEQ2361304.1"/>
    <property type="molecule type" value="Genomic_DNA"/>
</dbReference>
<dbReference type="RefSeq" id="WP_349151812.1">
    <property type="nucleotide sequence ID" value="NZ_JBBMEO010000003.1"/>
</dbReference>
<keyword evidence="3" id="KW-1185">Reference proteome</keyword>
<comment type="caution">
    <text evidence="2">The sequence shown here is derived from an EMBL/GenBank/DDBJ whole genome shotgun (WGS) entry which is preliminary data.</text>
</comment>
<evidence type="ECO:0000313" key="3">
    <source>
        <dbReference type="Proteomes" id="UP001457197"/>
    </source>
</evidence>
<name>A0ABV1AWP0_9FIRM</name>
<protein>
    <submittedName>
        <fullName evidence="2">DUF6353 family protein</fullName>
    </submittedName>
</protein>
<dbReference type="Proteomes" id="UP001457197">
    <property type="component" value="Unassembled WGS sequence"/>
</dbReference>
<keyword evidence="1" id="KW-1133">Transmembrane helix</keyword>
<keyword evidence="1" id="KW-0472">Membrane</keyword>
<organism evidence="2 3">
    <name type="scientific">Faecalibacterium tardum</name>
    <dbReference type="NCBI Taxonomy" id="3133156"/>
    <lineage>
        <taxon>Bacteria</taxon>
        <taxon>Bacillati</taxon>
        <taxon>Bacillota</taxon>
        <taxon>Clostridia</taxon>
        <taxon>Eubacteriales</taxon>
        <taxon>Oscillospiraceae</taxon>
        <taxon>Faecalibacterium</taxon>
    </lineage>
</organism>
<reference evidence="2 3" key="1">
    <citation type="submission" date="2024-03" db="EMBL/GenBank/DDBJ databases">
        <title>Human intestinal bacterial collection.</title>
        <authorList>
            <person name="Pauvert C."/>
            <person name="Hitch T.C.A."/>
            <person name="Clavel T."/>
        </authorList>
    </citation>
    <scope>NUCLEOTIDE SEQUENCE [LARGE SCALE GENOMIC DNA]</scope>
    <source>
        <strain evidence="2 3">CLA-AA-H175</strain>
    </source>
</reference>
<evidence type="ECO:0000313" key="2">
    <source>
        <dbReference type="EMBL" id="MEQ2361304.1"/>
    </source>
</evidence>
<evidence type="ECO:0000256" key="1">
    <source>
        <dbReference type="SAM" id="Phobius"/>
    </source>
</evidence>
<dbReference type="InterPro" id="IPR045933">
    <property type="entry name" value="DUF6353"/>
</dbReference>
<feature type="transmembrane region" description="Helical" evidence="1">
    <location>
        <begin position="21"/>
        <end position="38"/>
    </location>
</feature>
<dbReference type="Pfam" id="PF19880">
    <property type="entry name" value="DUF6353"/>
    <property type="match status" value="1"/>
</dbReference>
<proteinExistence type="predicted"/>
<keyword evidence="1" id="KW-0812">Transmembrane</keyword>